<gene>
    <name evidence="1" type="primary">WSC4</name>
    <name evidence="1" type="ORF">N8T08_010581</name>
</gene>
<accession>A0ACC3AR97</accession>
<keyword evidence="2" id="KW-1185">Reference proteome</keyword>
<dbReference type="Proteomes" id="UP001177260">
    <property type="component" value="Unassembled WGS sequence"/>
</dbReference>
<name>A0ACC3AR97_9EURO</name>
<proteinExistence type="predicted"/>
<evidence type="ECO:0000313" key="1">
    <source>
        <dbReference type="EMBL" id="KAK1140193.1"/>
    </source>
</evidence>
<dbReference type="EMBL" id="JAOPJF010000088">
    <property type="protein sequence ID" value="KAK1140193.1"/>
    <property type="molecule type" value="Genomic_DNA"/>
</dbReference>
<comment type="caution">
    <text evidence="1">The sequence shown here is derived from an EMBL/GenBank/DDBJ whole genome shotgun (WGS) entry which is preliminary data.</text>
</comment>
<evidence type="ECO:0000313" key="2">
    <source>
        <dbReference type="Proteomes" id="UP001177260"/>
    </source>
</evidence>
<reference evidence="1 2" key="1">
    <citation type="journal article" date="2023" name="ACS Omega">
        <title>Identification of the Neoaspergillic Acid Biosynthesis Gene Cluster by Establishing an In Vitro CRISPR-Ribonucleoprotein Genetic System in Aspergillus melleus.</title>
        <authorList>
            <person name="Yuan B."/>
            <person name="Grau M.F."/>
            <person name="Murata R.M."/>
            <person name="Torok T."/>
            <person name="Venkateswaran K."/>
            <person name="Stajich J.E."/>
            <person name="Wang C.C.C."/>
        </authorList>
    </citation>
    <scope>NUCLEOTIDE SEQUENCE [LARGE SCALE GENOMIC DNA]</scope>
    <source>
        <strain evidence="1 2">IMV 1140</strain>
    </source>
</reference>
<protein>
    <submittedName>
        <fullName evidence="1">Cell wall integrity and stress response component 4</fullName>
    </submittedName>
</protein>
<sequence length="328" mass="33976">MDKFSAMHFSLALSLLALFSWPTVVLSASDIYYCASVNTGASNAANSSTFQSNGLCIDHCTGKWAFGILQGKQCWCSNIAPNKATTVDDKKCDTGCPGYPDDSCGDASKGLFAYLEMSGQMPTGTATAPKTATSTTEKETSTKSDSSTTTTSGTSTTTTGHHTVAVETNAGGEIKTITVGGSGPTSTPTPTSSDDDDDGSGLAGGTIAGVVVGSVGGCAAIVALIFMVLLAKRRSRSPSPDPSVQNILLDGRASKGSQMSFMKGMFSDNHSHTLSAGSSIAPRMPPAAYTDNRMKDASIWPTGRRNSSVSLADDQDYSRPVLRLTNPD</sequence>
<organism evidence="1 2">
    <name type="scientific">Aspergillus melleus</name>
    <dbReference type="NCBI Taxonomy" id="138277"/>
    <lineage>
        <taxon>Eukaryota</taxon>
        <taxon>Fungi</taxon>
        <taxon>Dikarya</taxon>
        <taxon>Ascomycota</taxon>
        <taxon>Pezizomycotina</taxon>
        <taxon>Eurotiomycetes</taxon>
        <taxon>Eurotiomycetidae</taxon>
        <taxon>Eurotiales</taxon>
        <taxon>Aspergillaceae</taxon>
        <taxon>Aspergillus</taxon>
        <taxon>Aspergillus subgen. Circumdati</taxon>
    </lineage>
</organism>